<dbReference type="GO" id="GO:0005525">
    <property type="term" value="F:GTP binding"/>
    <property type="evidence" value="ECO:0007669"/>
    <property type="project" value="InterPro"/>
</dbReference>
<feature type="domain" description="DUF8206" evidence="4">
    <location>
        <begin position="1044"/>
        <end position="1124"/>
    </location>
</feature>
<name>A0A916E024_9GLOM</name>
<dbReference type="Proteomes" id="UP000684084">
    <property type="component" value="Unassembled WGS sequence"/>
</dbReference>
<evidence type="ECO:0000259" key="3">
    <source>
        <dbReference type="Pfam" id="PF24674"/>
    </source>
</evidence>
<feature type="domain" description="SNTX MACPF/CDC-like" evidence="3">
    <location>
        <begin position="9"/>
        <end position="264"/>
    </location>
</feature>
<dbReference type="PANTHER" id="PTHR32046:SF11">
    <property type="entry name" value="IMMUNE-ASSOCIATED NUCLEOTIDE-BINDING PROTEIN 10-LIKE"/>
    <property type="match status" value="1"/>
</dbReference>
<dbReference type="InterPro" id="IPR006073">
    <property type="entry name" value="GTP-bd"/>
</dbReference>
<proteinExistence type="predicted"/>
<dbReference type="Pfam" id="PF01926">
    <property type="entry name" value="MMR_HSR1"/>
    <property type="match status" value="1"/>
</dbReference>
<organism evidence="5 6">
    <name type="scientific">Rhizophagus irregularis</name>
    <dbReference type="NCBI Taxonomy" id="588596"/>
    <lineage>
        <taxon>Eukaryota</taxon>
        <taxon>Fungi</taxon>
        <taxon>Fungi incertae sedis</taxon>
        <taxon>Mucoromycota</taxon>
        <taxon>Glomeromycotina</taxon>
        <taxon>Glomeromycetes</taxon>
        <taxon>Glomerales</taxon>
        <taxon>Glomeraceae</taxon>
        <taxon>Rhizophagus</taxon>
    </lineage>
</organism>
<dbReference type="EMBL" id="CAGKOT010000003">
    <property type="protein sequence ID" value="CAB5327258.1"/>
    <property type="molecule type" value="Genomic_DNA"/>
</dbReference>
<evidence type="ECO:0000259" key="2">
    <source>
        <dbReference type="Pfam" id="PF01926"/>
    </source>
</evidence>
<gene>
    <name evidence="5" type="ORF">CHRIB12_LOCUS2680</name>
</gene>
<dbReference type="InterPro" id="IPR058519">
    <property type="entry name" value="DUF8206"/>
</dbReference>
<dbReference type="VEuPathDB" id="FungiDB:RhiirFUN_026729"/>
<keyword evidence="1" id="KW-0175">Coiled coil</keyword>
<dbReference type="PANTHER" id="PTHR32046">
    <property type="entry name" value="G DOMAIN-CONTAINING PROTEIN"/>
    <property type="match status" value="1"/>
</dbReference>
<feature type="coiled-coil region" evidence="1">
    <location>
        <begin position="1148"/>
        <end position="1175"/>
    </location>
</feature>
<evidence type="ECO:0000313" key="5">
    <source>
        <dbReference type="EMBL" id="CAB5327258.1"/>
    </source>
</evidence>
<dbReference type="PROSITE" id="PS00675">
    <property type="entry name" value="SIGMA54_INTERACT_1"/>
    <property type="match status" value="1"/>
</dbReference>
<protein>
    <recommendedName>
        <fullName evidence="7">G domain-containing protein</fullName>
    </recommendedName>
</protein>
<evidence type="ECO:0000313" key="6">
    <source>
        <dbReference type="Proteomes" id="UP000684084"/>
    </source>
</evidence>
<dbReference type="InterPro" id="IPR025662">
    <property type="entry name" value="Sigma_54_int_dom_ATP-bd_1"/>
</dbReference>
<sequence>MMDTANKVIRRKSLGRAALIGSLYNAMRDTFCGTAILKAKFPNGSLSQIDIPNSELFYEYEDSYVEKFNKLDVEAELKLSVIAGLTTLEGSGKYLSDVKDSFRTVKGNLIYRMITVEESLNIYRDDVKACISTDGFSNTDATHVVIGIKWGAIVIASFECKNMNEDDKYQIEAALKSYFEKLSLSTSENDNVNAEKDQPNLMNYFSITFLGDAVPYNKKFPQSFDEAKKVMTELPSYVIKFNNGKGFPVEYILYPISGLAKPVLSTQNTIVNSMIRELNKVIVLKIEQFFDGLLKPKQRLNDLFNDAKSISNLIPDNIFDEINNHVQEFRLEEAKFRKEFAESLVKIRSGKSNIDELESIMKKFQKGILSKSSIMDFIDRYRSVSTKADLVLALKTKKVEHLDKNSTIEHILRRNSINHIYKLIDQDIVDINSSPVHSVNSNEKSIVADPKKCPEIKSPGRPVVHHIDGSLESNDYNNNNNIASNLVKSDVSNLRTKPNPNEKMLPVSTKADLVLTLKAKNVEYLDKDSSIEHILRRSPKGHIYILIDEDIVVGNLSPVHMVFRDLCELNEKSSKFFVVDPKICPNIKGPGYPVIHHYVNGRLESNDYYNANKMLFTSNLIKFDPQPHFKPKNNPIEKARLLVPCPRVNCSTFCNWRCFKCQHDVEYGYNWHLYCGCGESSISNCKFKCNDPDHNEGFVSFKFSTLTTLLPSEPPEEINILLLGETGVGKSTFINAFVNYLRFDTLNEAKSGNMEVLISSKFTLTDENYDTQTIKIGNDDPNEQVQNVGMSSTQECKSYVFQAAENKIVRLIDTPGIGDTRALDQDKKNFENILKYISYHRYLNGICILLKPNNSRLNIVFRFCIQELLLHLHRNAKDNIVFCFTNTRGTYYRPGDTLPPLKKQLGDLKERSSVEIKVNHDPVYCFDNESFRFLAAIKKDISFTDGDEQNFAESWKKSVDESLRLIQYLVTRPPHAVKDTLLLNSSRNILVLLSKPLAEIGQLIQTNIKFIKEQQNEIKNSVKTIEELKENLYIPQIDLEPVTLGYPRTVCTSISCVESSQIEQTNISKVNYITHCHDRCYCLKNVKCNEVNTPALRGCAAMNPVGTCNYCDCKWDKHIHITYENVKVVKKIVDQNVELQISKKKSDQEIKKAIIEDYQKRVNQLQTEQHTINEISLKFAQFLRQNAIAAFNDAYADYLDHFINEEKIKKSADPNRYDDEILKGLEATKRSYLEQIEVIKKAIENNDPFMPTISPNDLSKLEQQLYNLPINGHTLKKIKDETKRSQNSVFRYRESYYLRSNNSISSIFAKFFK</sequence>
<evidence type="ECO:0000259" key="4">
    <source>
        <dbReference type="Pfam" id="PF26633"/>
    </source>
</evidence>
<dbReference type="Pfam" id="PF24674">
    <property type="entry name" value="MACPF_SNTX"/>
    <property type="match status" value="1"/>
</dbReference>
<evidence type="ECO:0008006" key="7">
    <source>
        <dbReference type="Google" id="ProtNLM"/>
    </source>
</evidence>
<evidence type="ECO:0000256" key="1">
    <source>
        <dbReference type="SAM" id="Coils"/>
    </source>
</evidence>
<feature type="domain" description="G" evidence="2">
    <location>
        <begin position="720"/>
        <end position="852"/>
    </location>
</feature>
<reference evidence="5" key="1">
    <citation type="submission" date="2020-05" db="EMBL/GenBank/DDBJ databases">
        <authorList>
            <person name="Rincon C."/>
            <person name="Sanders R I."/>
            <person name="Robbins C."/>
            <person name="Chaturvedi A."/>
        </authorList>
    </citation>
    <scope>NUCLEOTIDE SEQUENCE</scope>
    <source>
        <strain evidence="5">CHB12</strain>
    </source>
</reference>
<comment type="caution">
    <text evidence="5">The sequence shown here is derived from an EMBL/GenBank/DDBJ whole genome shotgun (WGS) entry which is preliminary data.</text>
</comment>
<dbReference type="OrthoDB" id="8954335at2759"/>
<dbReference type="InterPro" id="IPR056072">
    <property type="entry name" value="SNTX_MACPF/CDC-like_dom"/>
</dbReference>
<accession>A0A916E024</accession>
<dbReference type="Pfam" id="PF26633">
    <property type="entry name" value="DUF8206"/>
    <property type="match status" value="1"/>
</dbReference>